<keyword evidence="3" id="KW-1185">Reference proteome</keyword>
<name>A0A6A6HZZ1_9PLEO</name>
<protein>
    <recommendedName>
        <fullName evidence="4">IDI-2</fullName>
    </recommendedName>
</protein>
<evidence type="ECO:0000313" key="2">
    <source>
        <dbReference type="EMBL" id="KAF2243804.1"/>
    </source>
</evidence>
<dbReference type="RefSeq" id="XP_033678808.1">
    <property type="nucleotide sequence ID" value="XM_033819373.1"/>
</dbReference>
<dbReference type="EMBL" id="ML987204">
    <property type="protein sequence ID" value="KAF2243804.1"/>
    <property type="molecule type" value="Genomic_DNA"/>
</dbReference>
<dbReference type="OrthoDB" id="3770816at2759"/>
<feature type="chain" id="PRO_5025478048" description="IDI-2" evidence="1">
    <location>
        <begin position="19"/>
        <end position="132"/>
    </location>
</feature>
<feature type="signal peptide" evidence="1">
    <location>
        <begin position="1"/>
        <end position="18"/>
    </location>
</feature>
<evidence type="ECO:0000313" key="3">
    <source>
        <dbReference type="Proteomes" id="UP000800094"/>
    </source>
</evidence>
<dbReference type="GeneID" id="54572703"/>
<keyword evidence="1" id="KW-0732">Signal</keyword>
<gene>
    <name evidence="2" type="ORF">BU26DRAFT_109453</name>
</gene>
<evidence type="ECO:0008006" key="4">
    <source>
        <dbReference type="Google" id="ProtNLM"/>
    </source>
</evidence>
<evidence type="ECO:0000256" key="1">
    <source>
        <dbReference type="SAM" id="SignalP"/>
    </source>
</evidence>
<sequence length="132" mass="14050">MKSVTALVLVIGAAIASASPEANICANEGGLYNITQLPEGATYHRKCAAHPLGEPSAITNLHKRACAARRYGCEKGYCWKKCSTRDGPWCRQAFEYGVGDWVRCGGDSDCVPENLARADCGICDEPSCGCSC</sequence>
<reference evidence="2" key="1">
    <citation type="journal article" date="2020" name="Stud. Mycol.">
        <title>101 Dothideomycetes genomes: a test case for predicting lifestyles and emergence of pathogens.</title>
        <authorList>
            <person name="Haridas S."/>
            <person name="Albert R."/>
            <person name="Binder M."/>
            <person name="Bloem J."/>
            <person name="Labutti K."/>
            <person name="Salamov A."/>
            <person name="Andreopoulos B."/>
            <person name="Baker S."/>
            <person name="Barry K."/>
            <person name="Bills G."/>
            <person name="Bluhm B."/>
            <person name="Cannon C."/>
            <person name="Castanera R."/>
            <person name="Culley D."/>
            <person name="Daum C."/>
            <person name="Ezra D."/>
            <person name="Gonzalez J."/>
            <person name="Henrissat B."/>
            <person name="Kuo A."/>
            <person name="Liang C."/>
            <person name="Lipzen A."/>
            <person name="Lutzoni F."/>
            <person name="Magnuson J."/>
            <person name="Mondo S."/>
            <person name="Nolan M."/>
            <person name="Ohm R."/>
            <person name="Pangilinan J."/>
            <person name="Park H.-J."/>
            <person name="Ramirez L."/>
            <person name="Alfaro M."/>
            <person name="Sun H."/>
            <person name="Tritt A."/>
            <person name="Yoshinaga Y."/>
            <person name="Zwiers L.-H."/>
            <person name="Turgeon B."/>
            <person name="Goodwin S."/>
            <person name="Spatafora J."/>
            <person name="Crous P."/>
            <person name="Grigoriev I."/>
        </authorList>
    </citation>
    <scope>NUCLEOTIDE SEQUENCE</scope>
    <source>
        <strain evidence="2">CBS 122368</strain>
    </source>
</reference>
<dbReference type="AlphaFoldDB" id="A0A6A6HZZ1"/>
<dbReference type="Proteomes" id="UP000800094">
    <property type="component" value="Unassembled WGS sequence"/>
</dbReference>
<accession>A0A6A6HZZ1</accession>
<organism evidence="2 3">
    <name type="scientific">Trematosphaeria pertusa</name>
    <dbReference type="NCBI Taxonomy" id="390896"/>
    <lineage>
        <taxon>Eukaryota</taxon>
        <taxon>Fungi</taxon>
        <taxon>Dikarya</taxon>
        <taxon>Ascomycota</taxon>
        <taxon>Pezizomycotina</taxon>
        <taxon>Dothideomycetes</taxon>
        <taxon>Pleosporomycetidae</taxon>
        <taxon>Pleosporales</taxon>
        <taxon>Massarineae</taxon>
        <taxon>Trematosphaeriaceae</taxon>
        <taxon>Trematosphaeria</taxon>
    </lineage>
</organism>
<proteinExistence type="predicted"/>